<gene>
    <name evidence="1" type="ORF">UFOVP231_73</name>
</gene>
<dbReference type="Pfam" id="PF13730">
    <property type="entry name" value="HTH_36"/>
    <property type="match status" value="1"/>
</dbReference>
<dbReference type="Gene3D" id="1.10.10.10">
    <property type="entry name" value="Winged helix-like DNA-binding domain superfamily/Winged helix DNA-binding domain"/>
    <property type="match status" value="1"/>
</dbReference>
<proteinExistence type="predicted"/>
<name>A0A6J7WTY4_9CAUD</name>
<organism evidence="1">
    <name type="scientific">uncultured Caudovirales phage</name>
    <dbReference type="NCBI Taxonomy" id="2100421"/>
    <lineage>
        <taxon>Viruses</taxon>
        <taxon>Duplodnaviria</taxon>
        <taxon>Heunggongvirae</taxon>
        <taxon>Uroviricota</taxon>
        <taxon>Caudoviricetes</taxon>
        <taxon>Peduoviridae</taxon>
        <taxon>Maltschvirus</taxon>
        <taxon>Maltschvirus maltsch</taxon>
    </lineage>
</organism>
<dbReference type="EMBL" id="LR798279">
    <property type="protein sequence ID" value="CAB5220152.1"/>
    <property type="molecule type" value="Genomic_DNA"/>
</dbReference>
<dbReference type="InterPro" id="IPR036388">
    <property type="entry name" value="WH-like_DNA-bd_sf"/>
</dbReference>
<accession>A0A6J7WTY4</accession>
<reference evidence="1" key="1">
    <citation type="submission" date="2020-05" db="EMBL/GenBank/DDBJ databases">
        <authorList>
            <person name="Chiriac C."/>
            <person name="Salcher M."/>
            <person name="Ghai R."/>
            <person name="Kavagutti S V."/>
        </authorList>
    </citation>
    <scope>NUCLEOTIDE SEQUENCE</scope>
</reference>
<protein>
    <submittedName>
        <fullName evidence="1">Helix-turn-helix domain containing protein</fullName>
    </submittedName>
</protein>
<sequence length="125" mass="13945">MSFDGIKWAFTQILSSQDKLVLLVIANRINQKTGECFPSMGSMAEDTGLSRRSILRSIDNLNRLNLIHIEPRFLGNTKGKRSHIYRLNMNAKPKLTLVTGSHMGGDSQSQGLCPPVTYNLLTINQ</sequence>
<evidence type="ECO:0000313" key="1">
    <source>
        <dbReference type="EMBL" id="CAB5220152.1"/>
    </source>
</evidence>